<dbReference type="InterPro" id="IPR029063">
    <property type="entry name" value="SAM-dependent_MTases_sf"/>
</dbReference>
<dbReference type="PANTHER" id="PTHR31760:SF0">
    <property type="entry name" value="S-ADENOSYL-L-METHIONINE-DEPENDENT METHYLTRANSFERASES SUPERFAMILY PROTEIN"/>
    <property type="match status" value="1"/>
</dbReference>
<dbReference type="PIRSF" id="PIRSF003078">
    <property type="entry name" value="GidB"/>
    <property type="match status" value="1"/>
</dbReference>
<evidence type="ECO:0000256" key="4">
    <source>
        <dbReference type="ARBA" id="ARBA00022679"/>
    </source>
</evidence>
<comment type="caution">
    <text evidence="7">The sequence shown here is derived from an EMBL/GenBank/DDBJ whole genome shotgun (WGS) entry which is preliminary data.</text>
</comment>
<dbReference type="EMBL" id="JBHUMP010000020">
    <property type="protein sequence ID" value="MFD2741249.1"/>
    <property type="molecule type" value="Genomic_DNA"/>
</dbReference>
<dbReference type="SUPFAM" id="SSF53335">
    <property type="entry name" value="S-adenosyl-L-methionine-dependent methyltransferases"/>
    <property type="match status" value="1"/>
</dbReference>
<comment type="function">
    <text evidence="6">Specifically methylates the N7 position of guanine in position 527 of 16S rRNA.</text>
</comment>
<dbReference type="GO" id="GO:0032259">
    <property type="term" value="P:methylation"/>
    <property type="evidence" value="ECO:0007669"/>
    <property type="project" value="UniProtKB-KW"/>
</dbReference>
<dbReference type="Gene3D" id="3.40.50.150">
    <property type="entry name" value="Vaccinia Virus protein VP39"/>
    <property type="match status" value="1"/>
</dbReference>
<organism evidence="7 8">
    <name type="scientific">Sulfitobacter aestuarii</name>
    <dbReference type="NCBI Taxonomy" id="2161676"/>
    <lineage>
        <taxon>Bacteria</taxon>
        <taxon>Pseudomonadati</taxon>
        <taxon>Pseudomonadota</taxon>
        <taxon>Alphaproteobacteria</taxon>
        <taxon>Rhodobacterales</taxon>
        <taxon>Roseobacteraceae</taxon>
        <taxon>Sulfitobacter</taxon>
    </lineage>
</organism>
<dbReference type="RefSeq" id="WP_386375675.1">
    <property type="nucleotide sequence ID" value="NZ_JBHUMP010000020.1"/>
</dbReference>
<keyword evidence="8" id="KW-1185">Reference proteome</keyword>
<keyword evidence="1 6" id="KW-0963">Cytoplasm</keyword>
<evidence type="ECO:0000313" key="7">
    <source>
        <dbReference type="EMBL" id="MFD2741249.1"/>
    </source>
</evidence>
<comment type="subcellular location">
    <subcellularLocation>
        <location evidence="6">Cytoplasm</location>
    </subcellularLocation>
</comment>
<evidence type="ECO:0000256" key="5">
    <source>
        <dbReference type="ARBA" id="ARBA00022691"/>
    </source>
</evidence>
<dbReference type="Proteomes" id="UP001597474">
    <property type="component" value="Unassembled WGS sequence"/>
</dbReference>
<comment type="caution">
    <text evidence="6">Lacks conserved residue(s) required for the propagation of feature annotation.</text>
</comment>
<keyword evidence="4 6" id="KW-0808">Transferase</keyword>
<accession>A0ABW5U8V8</accession>
<name>A0ABW5U8V8_9RHOB</name>
<dbReference type="InterPro" id="IPR003682">
    <property type="entry name" value="rRNA_ssu_MeTfrase_G"/>
</dbReference>
<feature type="binding site" evidence="6">
    <location>
        <position position="72"/>
    </location>
    <ligand>
        <name>S-adenosyl-L-methionine</name>
        <dbReference type="ChEBI" id="CHEBI:59789"/>
    </ligand>
</feature>
<keyword evidence="5 6" id="KW-0949">S-adenosyl-L-methionine</keyword>
<proteinExistence type="inferred from homology"/>
<feature type="binding site" evidence="6">
    <location>
        <position position="67"/>
    </location>
    <ligand>
        <name>S-adenosyl-L-methionine</name>
        <dbReference type="ChEBI" id="CHEBI:59789"/>
    </ligand>
</feature>
<feature type="binding site" evidence="6">
    <location>
        <begin position="121"/>
        <end position="122"/>
    </location>
    <ligand>
        <name>S-adenosyl-L-methionine</name>
        <dbReference type="ChEBI" id="CHEBI:59789"/>
    </ligand>
</feature>
<dbReference type="PANTHER" id="PTHR31760">
    <property type="entry name" value="S-ADENOSYL-L-METHIONINE-DEPENDENT METHYLTRANSFERASES SUPERFAMILY PROTEIN"/>
    <property type="match status" value="1"/>
</dbReference>
<evidence type="ECO:0000256" key="3">
    <source>
        <dbReference type="ARBA" id="ARBA00022603"/>
    </source>
</evidence>
<evidence type="ECO:0000256" key="1">
    <source>
        <dbReference type="ARBA" id="ARBA00022490"/>
    </source>
</evidence>
<comment type="catalytic activity">
    <reaction evidence="6">
        <text>guanosine(527) in 16S rRNA + S-adenosyl-L-methionine = N(7)-methylguanosine(527) in 16S rRNA + S-adenosyl-L-homocysteine</text>
        <dbReference type="Rhea" id="RHEA:42732"/>
        <dbReference type="Rhea" id="RHEA-COMP:10209"/>
        <dbReference type="Rhea" id="RHEA-COMP:10210"/>
        <dbReference type="ChEBI" id="CHEBI:57856"/>
        <dbReference type="ChEBI" id="CHEBI:59789"/>
        <dbReference type="ChEBI" id="CHEBI:74269"/>
        <dbReference type="ChEBI" id="CHEBI:74480"/>
        <dbReference type="EC" id="2.1.1.170"/>
    </reaction>
</comment>
<protein>
    <recommendedName>
        <fullName evidence="6">Ribosomal RNA small subunit methyltransferase G</fullName>
        <ecNumber evidence="6">2.1.1.170</ecNumber>
    </recommendedName>
    <alternativeName>
        <fullName evidence="6">16S rRNA 7-methylguanosine methyltransferase</fullName>
        <shortName evidence="6">16S rRNA m7G methyltransferase</shortName>
    </alternativeName>
</protein>
<feature type="binding site" evidence="6">
    <location>
        <position position="135"/>
    </location>
    <ligand>
        <name>S-adenosyl-L-methionine</name>
        <dbReference type="ChEBI" id="CHEBI:59789"/>
    </ligand>
</feature>
<sequence>MTNIFGSNVSRETSEKLLAFGELVRKWTSKVNLISKASVPELMDRHIRDSMQLFYHAPSGGHWADIGSGGGFPGIVIAILSTESEPERRMTLVESDQKKSAFLRTAIRELGLSANVITARIEEIEPLKVDILSARALAGLDSLLEFTERHLAQDGVALFLKGERWREEHMKAQLRWHYDLEVVKSETNDAAAVLKIKELVRV</sequence>
<dbReference type="GO" id="GO:0008168">
    <property type="term" value="F:methyltransferase activity"/>
    <property type="evidence" value="ECO:0007669"/>
    <property type="project" value="UniProtKB-KW"/>
</dbReference>
<gene>
    <name evidence="6 7" type="primary">rsmG</name>
    <name evidence="7" type="ORF">ACFSUD_16850</name>
</gene>
<comment type="similarity">
    <text evidence="6">Belongs to the methyltransferase superfamily. RNA methyltransferase RsmG family.</text>
</comment>
<keyword evidence="2 6" id="KW-0698">rRNA processing</keyword>
<dbReference type="HAMAP" id="MF_00074">
    <property type="entry name" value="16SrRNA_methyltr_G"/>
    <property type="match status" value="1"/>
</dbReference>
<reference evidence="8" key="1">
    <citation type="journal article" date="2019" name="Int. J. Syst. Evol. Microbiol.">
        <title>The Global Catalogue of Microorganisms (GCM) 10K type strain sequencing project: providing services to taxonomists for standard genome sequencing and annotation.</title>
        <authorList>
            <consortium name="The Broad Institute Genomics Platform"/>
            <consortium name="The Broad Institute Genome Sequencing Center for Infectious Disease"/>
            <person name="Wu L."/>
            <person name="Ma J."/>
        </authorList>
    </citation>
    <scope>NUCLEOTIDE SEQUENCE [LARGE SCALE GENOMIC DNA]</scope>
    <source>
        <strain evidence="8">TISTR 2562</strain>
    </source>
</reference>
<dbReference type="NCBIfam" id="TIGR00138">
    <property type="entry name" value="rsmG_gidB"/>
    <property type="match status" value="1"/>
</dbReference>
<evidence type="ECO:0000313" key="8">
    <source>
        <dbReference type="Proteomes" id="UP001597474"/>
    </source>
</evidence>
<evidence type="ECO:0000256" key="2">
    <source>
        <dbReference type="ARBA" id="ARBA00022552"/>
    </source>
</evidence>
<evidence type="ECO:0000256" key="6">
    <source>
        <dbReference type="HAMAP-Rule" id="MF_00074"/>
    </source>
</evidence>
<dbReference type="EC" id="2.1.1.170" evidence="6"/>
<keyword evidence="3 6" id="KW-0489">Methyltransferase</keyword>
<dbReference type="Pfam" id="PF02527">
    <property type="entry name" value="GidB"/>
    <property type="match status" value="1"/>
</dbReference>